<comment type="caution">
    <text evidence="1">The sequence shown here is derived from an EMBL/GenBank/DDBJ whole genome shotgun (WGS) entry which is preliminary data.</text>
</comment>
<name>A0ABT2H944_9MICO</name>
<accession>A0ABT2H944</accession>
<dbReference type="RefSeq" id="WP_259542433.1">
    <property type="nucleotide sequence ID" value="NZ_JANLCJ010000033.1"/>
</dbReference>
<evidence type="ECO:0008006" key="3">
    <source>
        <dbReference type="Google" id="ProtNLM"/>
    </source>
</evidence>
<dbReference type="SUPFAM" id="SSF63825">
    <property type="entry name" value="YWTD domain"/>
    <property type="match status" value="1"/>
</dbReference>
<dbReference type="InterPro" id="IPR011042">
    <property type="entry name" value="6-blade_b-propeller_TolB-like"/>
</dbReference>
<proteinExistence type="predicted"/>
<evidence type="ECO:0000313" key="1">
    <source>
        <dbReference type="EMBL" id="MCS5736468.1"/>
    </source>
</evidence>
<organism evidence="1 2">
    <name type="scientific">Herbiconiux daphne</name>
    <dbReference type="NCBI Taxonomy" id="2970914"/>
    <lineage>
        <taxon>Bacteria</taxon>
        <taxon>Bacillati</taxon>
        <taxon>Actinomycetota</taxon>
        <taxon>Actinomycetes</taxon>
        <taxon>Micrococcales</taxon>
        <taxon>Microbacteriaceae</taxon>
        <taxon>Herbiconiux</taxon>
    </lineage>
</organism>
<sequence>MFIQELGVVASSDKQITGVAITKNQRMFFSMPTFVQEDNYNVGEWVDGEVKPYKAGNLKCVTAVHTEGDDLYIVDEDKLVIVDTTTDKVTKTLKPNMVEGSKLNDIRVVGRTALISEYGKGSVIVLDLSTGRSRQALLSSKKSKAPKTSATIYDNKISGEIHVDGIELSPDKKTFYFCFPLGGGLWSVPVDDLLNPTLTAPQLDSKVKKVRDLPAIGGILTLPDGSFLISNAEMCSIDLIRNDSITPYIKPSRILMWPDALTLEGEYVYFACSQLDLSSLLNPGEEDKMHAPFNVFRIKKPFTF</sequence>
<keyword evidence="2" id="KW-1185">Reference proteome</keyword>
<dbReference type="EMBL" id="JANLCJ010000033">
    <property type="protein sequence ID" value="MCS5736468.1"/>
    <property type="molecule type" value="Genomic_DNA"/>
</dbReference>
<gene>
    <name evidence="1" type="ORF">N1032_22300</name>
</gene>
<reference evidence="1" key="1">
    <citation type="submission" date="2022-08" db="EMBL/GenBank/DDBJ databases">
        <authorList>
            <person name="Deng Y."/>
            <person name="Han X.-F."/>
            <person name="Zhang Y.-Q."/>
        </authorList>
    </citation>
    <scope>NUCLEOTIDE SEQUENCE</scope>
    <source>
        <strain evidence="1">CPCC 203386</strain>
    </source>
</reference>
<evidence type="ECO:0000313" key="2">
    <source>
        <dbReference type="Proteomes" id="UP001165586"/>
    </source>
</evidence>
<protein>
    <recommendedName>
        <fullName evidence="3">Adipocyte plasma membrane-associated protein</fullName>
    </recommendedName>
</protein>
<dbReference type="Gene3D" id="2.120.10.30">
    <property type="entry name" value="TolB, C-terminal domain"/>
    <property type="match status" value="1"/>
</dbReference>
<dbReference type="Proteomes" id="UP001165586">
    <property type="component" value="Unassembled WGS sequence"/>
</dbReference>